<dbReference type="Gene3D" id="3.40.640.10">
    <property type="entry name" value="Type I PLP-dependent aspartate aminotransferase-like (Major domain)"/>
    <property type="match status" value="1"/>
</dbReference>
<dbReference type="InterPro" id="IPR016454">
    <property type="entry name" value="Cysteine_dSase"/>
</dbReference>
<evidence type="ECO:0000256" key="10">
    <source>
        <dbReference type="ARBA" id="ARBA00023014"/>
    </source>
</evidence>
<dbReference type="PROSITE" id="PS00595">
    <property type="entry name" value="AA_TRANSFER_CLASS_5"/>
    <property type="match status" value="1"/>
</dbReference>
<evidence type="ECO:0000256" key="9">
    <source>
        <dbReference type="ARBA" id="ARBA00023004"/>
    </source>
</evidence>
<evidence type="ECO:0000256" key="12">
    <source>
        <dbReference type="RuleBase" id="RU004504"/>
    </source>
</evidence>
<dbReference type="InterPro" id="IPR015422">
    <property type="entry name" value="PyrdxlP-dep_Trfase_small"/>
</dbReference>
<organism evidence="14 15">
    <name type="scientific">Maritalea porphyrae</name>
    <dbReference type="NCBI Taxonomy" id="880732"/>
    <lineage>
        <taxon>Bacteria</taxon>
        <taxon>Pseudomonadati</taxon>
        <taxon>Pseudomonadota</taxon>
        <taxon>Alphaproteobacteria</taxon>
        <taxon>Hyphomicrobiales</taxon>
        <taxon>Devosiaceae</taxon>
        <taxon>Maritalea</taxon>
    </lineage>
</organism>
<evidence type="ECO:0000256" key="11">
    <source>
        <dbReference type="ARBA" id="ARBA00050776"/>
    </source>
</evidence>
<dbReference type="SUPFAM" id="SSF53383">
    <property type="entry name" value="PLP-dependent transferases"/>
    <property type="match status" value="1"/>
</dbReference>
<keyword evidence="7" id="KW-0479">Metal-binding</keyword>
<evidence type="ECO:0000256" key="4">
    <source>
        <dbReference type="ARBA" id="ARBA00012239"/>
    </source>
</evidence>
<dbReference type="InterPro" id="IPR020578">
    <property type="entry name" value="Aminotrans_V_PyrdxlP_BS"/>
</dbReference>
<evidence type="ECO:0000256" key="3">
    <source>
        <dbReference type="ARBA" id="ARBA00006490"/>
    </source>
</evidence>
<dbReference type="PANTHER" id="PTHR11601">
    <property type="entry name" value="CYSTEINE DESULFURYLASE FAMILY MEMBER"/>
    <property type="match status" value="1"/>
</dbReference>
<dbReference type="Proteomes" id="UP001161405">
    <property type="component" value="Unassembled WGS sequence"/>
</dbReference>
<evidence type="ECO:0000256" key="6">
    <source>
        <dbReference type="ARBA" id="ARBA00022679"/>
    </source>
</evidence>
<evidence type="ECO:0000313" key="14">
    <source>
        <dbReference type="EMBL" id="GLQ18555.1"/>
    </source>
</evidence>
<accession>A0ABQ5UTE0</accession>
<keyword evidence="15" id="KW-1185">Reference proteome</keyword>
<gene>
    <name evidence="14" type="ORF">GCM10007879_28040</name>
</gene>
<keyword evidence="8" id="KW-0663">Pyridoxal phosphate</keyword>
<evidence type="ECO:0000256" key="8">
    <source>
        <dbReference type="ARBA" id="ARBA00022898"/>
    </source>
</evidence>
<evidence type="ECO:0000313" key="15">
    <source>
        <dbReference type="Proteomes" id="UP001161405"/>
    </source>
</evidence>
<dbReference type="EC" id="2.8.1.7" evidence="4"/>
<dbReference type="InterPro" id="IPR015421">
    <property type="entry name" value="PyrdxlP-dep_Trfase_major"/>
</dbReference>
<evidence type="ECO:0000256" key="5">
    <source>
        <dbReference type="ARBA" id="ARBA00013558"/>
    </source>
</evidence>
<keyword evidence="6" id="KW-0808">Transferase</keyword>
<sequence>MTNIVTYLDHHASAPLLPAARDAMVEMLDVVGNPSSVHANGRKLRAAIETARDQVALAAGTIRSRVVFTGSATEALTQAIVGGAKSAGVARIIYGAGEHMAVIRAVESCEQEAVAMPMLTNGLYDIDWLTDVIAKANAAEERLMIVIQQVNNESAVIQPISDVEDLVRDTDHLLILDAAQGFGKTQFFFDPSRVDAMAISAHKVGGPVGVGALIVKPAMDSAKLIPGGGQEQGRRGGTESASLIAGFGIAAESAKAHFDAVREAKLIDFAQTELLKIAADATIFGTEVDRTGTAMCFAIPELKNNISMINYDLENVALSAGSACSSGKVSRSHVLSAMGVDDALADCALRMSVGWNSTRDDIERFLAVTKKIVDRHQSNRGAAA</sequence>
<evidence type="ECO:0000256" key="2">
    <source>
        <dbReference type="ARBA" id="ARBA00003120"/>
    </source>
</evidence>
<comment type="cofactor">
    <cofactor evidence="1 12">
        <name>pyridoxal 5'-phosphate</name>
        <dbReference type="ChEBI" id="CHEBI:597326"/>
    </cofactor>
</comment>
<dbReference type="InterPro" id="IPR015424">
    <property type="entry name" value="PyrdxlP-dep_Trfase"/>
</dbReference>
<dbReference type="PIRSF" id="PIRSF005572">
    <property type="entry name" value="NifS"/>
    <property type="match status" value="1"/>
</dbReference>
<dbReference type="PANTHER" id="PTHR11601:SF34">
    <property type="entry name" value="CYSTEINE DESULFURASE"/>
    <property type="match status" value="1"/>
</dbReference>
<dbReference type="InterPro" id="IPR000192">
    <property type="entry name" value="Aminotrans_V_dom"/>
</dbReference>
<comment type="catalytic activity">
    <reaction evidence="11">
        <text>(sulfur carrier)-H + L-cysteine = (sulfur carrier)-SH + L-alanine</text>
        <dbReference type="Rhea" id="RHEA:43892"/>
        <dbReference type="Rhea" id="RHEA-COMP:14737"/>
        <dbReference type="Rhea" id="RHEA-COMP:14739"/>
        <dbReference type="ChEBI" id="CHEBI:29917"/>
        <dbReference type="ChEBI" id="CHEBI:35235"/>
        <dbReference type="ChEBI" id="CHEBI:57972"/>
        <dbReference type="ChEBI" id="CHEBI:64428"/>
        <dbReference type="EC" id="2.8.1.7"/>
    </reaction>
</comment>
<dbReference type="EMBL" id="BSNI01000002">
    <property type="protein sequence ID" value="GLQ18555.1"/>
    <property type="molecule type" value="Genomic_DNA"/>
</dbReference>
<comment type="similarity">
    <text evidence="3">Belongs to the class-V pyridoxal-phosphate-dependent aminotransferase family. NifS/IscS subfamily.</text>
</comment>
<comment type="function">
    <text evidence="2">Catalyzes the removal of elemental sulfur atoms from cysteine to produce alanine. Seems to participate in the biosynthesis of the nitrogenase metalloclusters by providing the inorganic sulfur required for the Fe-S core formation.</text>
</comment>
<dbReference type="RefSeq" id="WP_284365567.1">
    <property type="nucleotide sequence ID" value="NZ_BSNI01000002.1"/>
</dbReference>
<evidence type="ECO:0000256" key="7">
    <source>
        <dbReference type="ARBA" id="ARBA00022723"/>
    </source>
</evidence>
<reference evidence="14" key="1">
    <citation type="journal article" date="2014" name="Int. J. Syst. Evol. Microbiol.">
        <title>Complete genome of a new Firmicutes species belonging to the dominant human colonic microbiota ('Ruminococcus bicirculans') reveals two chromosomes and a selective capacity to utilize plant glucans.</title>
        <authorList>
            <consortium name="NISC Comparative Sequencing Program"/>
            <person name="Wegmann U."/>
            <person name="Louis P."/>
            <person name="Goesmann A."/>
            <person name="Henrissat B."/>
            <person name="Duncan S.H."/>
            <person name="Flint H.J."/>
        </authorList>
    </citation>
    <scope>NUCLEOTIDE SEQUENCE</scope>
    <source>
        <strain evidence="14">NBRC 107169</strain>
    </source>
</reference>
<evidence type="ECO:0000259" key="13">
    <source>
        <dbReference type="Pfam" id="PF00266"/>
    </source>
</evidence>
<feature type="domain" description="Aminotransferase class V" evidence="13">
    <location>
        <begin position="6"/>
        <end position="365"/>
    </location>
</feature>
<keyword evidence="10" id="KW-0411">Iron-sulfur</keyword>
<keyword evidence="9" id="KW-0408">Iron</keyword>
<proteinExistence type="inferred from homology"/>
<evidence type="ECO:0000256" key="1">
    <source>
        <dbReference type="ARBA" id="ARBA00001933"/>
    </source>
</evidence>
<protein>
    <recommendedName>
        <fullName evidence="5">Cysteine desulfurase</fullName>
        <ecNumber evidence="4">2.8.1.7</ecNumber>
    </recommendedName>
</protein>
<dbReference type="Pfam" id="PF00266">
    <property type="entry name" value="Aminotran_5"/>
    <property type="match status" value="1"/>
</dbReference>
<dbReference type="Gene3D" id="3.90.1150.10">
    <property type="entry name" value="Aspartate Aminotransferase, domain 1"/>
    <property type="match status" value="1"/>
</dbReference>
<name>A0ABQ5UTE0_9HYPH</name>
<dbReference type="Gene3D" id="1.10.260.50">
    <property type="match status" value="1"/>
</dbReference>
<comment type="caution">
    <text evidence="14">The sequence shown here is derived from an EMBL/GenBank/DDBJ whole genome shotgun (WGS) entry which is preliminary data.</text>
</comment>
<reference evidence="14" key="2">
    <citation type="submission" date="2023-01" db="EMBL/GenBank/DDBJ databases">
        <title>Draft genome sequence of Maritalea porphyrae strain NBRC 107169.</title>
        <authorList>
            <person name="Sun Q."/>
            <person name="Mori K."/>
        </authorList>
    </citation>
    <scope>NUCLEOTIDE SEQUENCE</scope>
    <source>
        <strain evidence="14">NBRC 107169</strain>
    </source>
</reference>